<gene>
    <name evidence="2" type="ORF">LARV_00063</name>
</gene>
<feature type="transmembrane region" description="Helical" evidence="1">
    <location>
        <begin position="119"/>
        <end position="145"/>
    </location>
</feature>
<sequence>MRAEKSPWFGLLKGCMRLYPPEFRARFADEILQTCADRLHDQPVGKAGFWLGTFWDLWMSILFEQIGEVRNRMRLSNICKGLGFLLIFLWFAGFVMYTGMGLLGWMLSESTRMAFDHAFFQTAAVSLVNGLMVMGPFLAFLAFLIPQLQVRADRANSSLEIQVLPMARPAAQMLLLSGLLSLVILGFSIAARL</sequence>
<feature type="transmembrane region" description="Helical" evidence="1">
    <location>
        <begin position="84"/>
        <end position="107"/>
    </location>
</feature>
<keyword evidence="1" id="KW-0472">Membrane</keyword>
<evidence type="ECO:0000313" key="3">
    <source>
        <dbReference type="Proteomes" id="UP000055060"/>
    </source>
</evidence>
<reference evidence="2" key="1">
    <citation type="submission" date="2015-07" db="EMBL/GenBank/DDBJ databases">
        <title>Draft Genome Sequences of Anaerolinea thermolimosa IMO-1, Bellilinea caldifistulae GOMI-1, Leptolinea tardivitalis YMTK-2, Levilinea saccharolytica KIBI-1,Longilinea arvoryzae KOME-1, Previously Described as Members of the Anaerolineaceae (Chloroflexi).</title>
        <authorList>
            <person name="Sekiguchi Y."/>
            <person name="Ohashi A."/>
            <person name="Matsuura N."/>
            <person name="Tourlousse M.D."/>
        </authorList>
    </citation>
    <scope>NUCLEOTIDE SEQUENCE [LARGE SCALE GENOMIC DNA]</scope>
    <source>
        <strain evidence="2">KOME-1</strain>
    </source>
</reference>
<dbReference type="Proteomes" id="UP000055060">
    <property type="component" value="Unassembled WGS sequence"/>
</dbReference>
<dbReference type="EMBL" id="DF967972">
    <property type="protein sequence ID" value="GAP12330.1"/>
    <property type="molecule type" value="Genomic_DNA"/>
</dbReference>
<evidence type="ECO:0000256" key="1">
    <source>
        <dbReference type="SAM" id="Phobius"/>
    </source>
</evidence>
<feature type="transmembrane region" description="Helical" evidence="1">
    <location>
        <begin position="173"/>
        <end position="191"/>
    </location>
</feature>
<protein>
    <submittedName>
        <fullName evidence="2">Uncharacterized protein</fullName>
    </submittedName>
</protein>
<accession>A0A0S7BFU2</accession>
<keyword evidence="3" id="KW-1185">Reference proteome</keyword>
<evidence type="ECO:0000313" key="2">
    <source>
        <dbReference type="EMBL" id="GAP12330.1"/>
    </source>
</evidence>
<dbReference type="STRING" id="360412.LARV_00063"/>
<dbReference type="RefSeq" id="WP_075071767.1">
    <property type="nucleotide sequence ID" value="NZ_DF967972.1"/>
</dbReference>
<name>A0A0S7BFU2_9CHLR</name>
<organism evidence="2">
    <name type="scientific">Longilinea arvoryzae</name>
    <dbReference type="NCBI Taxonomy" id="360412"/>
    <lineage>
        <taxon>Bacteria</taxon>
        <taxon>Bacillati</taxon>
        <taxon>Chloroflexota</taxon>
        <taxon>Anaerolineae</taxon>
        <taxon>Anaerolineales</taxon>
        <taxon>Anaerolineaceae</taxon>
        <taxon>Longilinea</taxon>
    </lineage>
</organism>
<proteinExistence type="predicted"/>
<dbReference type="AlphaFoldDB" id="A0A0S7BFU2"/>
<keyword evidence="1" id="KW-0812">Transmembrane</keyword>
<keyword evidence="1" id="KW-1133">Transmembrane helix</keyword>